<keyword evidence="1 6" id="KW-0812">Transmembrane</keyword>
<evidence type="ECO:0000256" key="7">
    <source>
        <dbReference type="SAM" id="MobiDB-lite"/>
    </source>
</evidence>
<comment type="function">
    <text evidence="6">Required for the assembly of the V0 complex of the vacuolar ATPase (V-ATPase) in the endoplasmic reticulum.</text>
</comment>
<feature type="region of interest" description="Disordered" evidence="7">
    <location>
        <begin position="1"/>
        <end position="35"/>
    </location>
</feature>
<dbReference type="EMBL" id="LFMY01000011">
    <property type="protein sequence ID" value="OKL57843.1"/>
    <property type="molecule type" value="Genomic_DNA"/>
</dbReference>
<organism evidence="8 9">
    <name type="scientific">Talaromyces atroroseus</name>
    <dbReference type="NCBI Taxonomy" id="1441469"/>
    <lineage>
        <taxon>Eukaryota</taxon>
        <taxon>Fungi</taxon>
        <taxon>Dikarya</taxon>
        <taxon>Ascomycota</taxon>
        <taxon>Pezizomycotina</taxon>
        <taxon>Eurotiomycetes</taxon>
        <taxon>Eurotiomycetidae</taxon>
        <taxon>Eurotiales</taxon>
        <taxon>Trichocomaceae</taxon>
        <taxon>Talaromyces</taxon>
        <taxon>Talaromyces sect. Trachyspermi</taxon>
    </lineage>
</organism>
<proteinExistence type="inferred from homology"/>
<dbReference type="InterPro" id="IPR019013">
    <property type="entry name" value="Vma21"/>
</dbReference>
<sequence>MVVPGRHSNPNRRIPSSASSEEKPDVSDNTISDTSPAVPAETIYKLLAFTFAMICAPLGAYFLSIKTIFSGELYTLLSMCPTVRSRSDNAKGNATFAGGLAALVANVVLIAYVVVAWQEDKEDQAKRKEKKGQ</sequence>
<dbReference type="AlphaFoldDB" id="A0A225AFE4"/>
<dbReference type="GO" id="GO:0070072">
    <property type="term" value="P:vacuolar proton-transporting V-type ATPase complex assembly"/>
    <property type="evidence" value="ECO:0007669"/>
    <property type="project" value="UniProtKB-UniRule"/>
</dbReference>
<dbReference type="PANTHER" id="PTHR31792:SF3">
    <property type="entry name" value="VACUOLAR ATPASE ASSEMBLY INTEGRAL MEMBRANE PROTEIN VMA21"/>
    <property type="match status" value="1"/>
</dbReference>
<dbReference type="GO" id="GO:0012507">
    <property type="term" value="C:ER to Golgi transport vesicle membrane"/>
    <property type="evidence" value="ECO:0007669"/>
    <property type="project" value="UniProtKB-SubCell"/>
</dbReference>
<keyword evidence="4 6" id="KW-0472">Membrane</keyword>
<comment type="subcellular location">
    <subcellularLocation>
        <location evidence="6">Endoplasmic reticulum membrane</location>
        <topology evidence="6">Multi-pass membrane protein</topology>
    </subcellularLocation>
    <subcellularLocation>
        <location evidence="6">Endoplasmic reticulum-Golgi intermediate compartment membrane</location>
        <topology evidence="6">Multi-pass membrane protein</topology>
    </subcellularLocation>
    <subcellularLocation>
        <location evidence="6">Cytoplasmic vesicle</location>
        <location evidence="6">COPII-coated vesicle membrane</location>
        <topology evidence="6">Multi-pass membrane protein</topology>
    </subcellularLocation>
</comment>
<dbReference type="HAMAP" id="MF_03058">
    <property type="entry name" value="VMA21"/>
    <property type="match status" value="1"/>
</dbReference>
<reference evidence="8 9" key="1">
    <citation type="submission" date="2015-06" db="EMBL/GenBank/DDBJ databases">
        <title>Talaromyces atroroseus IBT 11181 draft genome.</title>
        <authorList>
            <person name="Rasmussen K.B."/>
            <person name="Rasmussen S."/>
            <person name="Petersen B."/>
            <person name="Sicheritz-Ponten T."/>
            <person name="Mortensen U.H."/>
            <person name="Thrane U."/>
        </authorList>
    </citation>
    <scope>NUCLEOTIDE SEQUENCE [LARGE SCALE GENOMIC DNA]</scope>
    <source>
        <strain evidence="8 9">IBT 11181</strain>
    </source>
</reference>
<evidence type="ECO:0000256" key="2">
    <source>
        <dbReference type="ARBA" id="ARBA00022824"/>
    </source>
</evidence>
<dbReference type="Proteomes" id="UP000214365">
    <property type="component" value="Unassembled WGS sequence"/>
</dbReference>
<dbReference type="STRING" id="1441469.A0A225AFE4"/>
<dbReference type="GO" id="GO:0033116">
    <property type="term" value="C:endoplasmic reticulum-Golgi intermediate compartment membrane"/>
    <property type="evidence" value="ECO:0007669"/>
    <property type="project" value="UniProtKB-SubCell"/>
</dbReference>
<evidence type="ECO:0000313" key="9">
    <source>
        <dbReference type="Proteomes" id="UP000214365"/>
    </source>
</evidence>
<dbReference type="PANTHER" id="PTHR31792">
    <property type="entry name" value="VACUOLAR ATPASE ASSEMBLY INTEGRAL MEMBRANE PROTEIN VMA21"/>
    <property type="match status" value="1"/>
</dbReference>
<name>A0A225AFE4_TALAT</name>
<evidence type="ECO:0000313" key="8">
    <source>
        <dbReference type="EMBL" id="OKL57843.1"/>
    </source>
</evidence>
<dbReference type="GeneID" id="31007062"/>
<feature type="transmembrane region" description="Helical" evidence="6">
    <location>
        <begin position="43"/>
        <end position="63"/>
    </location>
</feature>
<evidence type="ECO:0000256" key="3">
    <source>
        <dbReference type="ARBA" id="ARBA00022989"/>
    </source>
</evidence>
<keyword evidence="3 6" id="KW-1133">Transmembrane helix</keyword>
<comment type="caution">
    <text evidence="8">The sequence shown here is derived from an EMBL/GenBank/DDBJ whole genome shotgun (WGS) entry which is preliminary data.</text>
</comment>
<evidence type="ECO:0000256" key="5">
    <source>
        <dbReference type="ARBA" id="ARBA00023329"/>
    </source>
</evidence>
<dbReference type="GO" id="GO:0005789">
    <property type="term" value="C:endoplasmic reticulum membrane"/>
    <property type="evidence" value="ECO:0007669"/>
    <property type="project" value="UniProtKB-SubCell"/>
</dbReference>
<evidence type="ECO:0000256" key="1">
    <source>
        <dbReference type="ARBA" id="ARBA00022692"/>
    </source>
</evidence>
<comment type="caution">
    <text evidence="6">Lacks conserved residue(s) required for the propagation of feature annotation.</text>
</comment>
<comment type="similarity">
    <text evidence="6">Belongs to the VMA21 family.</text>
</comment>
<dbReference type="OrthoDB" id="160405at2759"/>
<evidence type="ECO:0000256" key="4">
    <source>
        <dbReference type="ARBA" id="ARBA00023136"/>
    </source>
</evidence>
<dbReference type="RefSeq" id="XP_020117964.1">
    <property type="nucleotide sequence ID" value="XM_020262233.1"/>
</dbReference>
<feature type="transmembrane region" description="Helical" evidence="6">
    <location>
        <begin position="94"/>
        <end position="117"/>
    </location>
</feature>
<keyword evidence="5 6" id="KW-0968">Cytoplasmic vesicle</keyword>
<evidence type="ECO:0000256" key="6">
    <source>
        <dbReference type="HAMAP-Rule" id="MF_03058"/>
    </source>
</evidence>
<dbReference type="Pfam" id="PF09446">
    <property type="entry name" value="VMA21"/>
    <property type="match status" value="1"/>
</dbReference>
<accession>A0A225AFE4</accession>
<keyword evidence="9" id="KW-1185">Reference proteome</keyword>
<protein>
    <submittedName>
        <fullName evidence="8">Uncharacterized protein</fullName>
    </submittedName>
</protein>
<gene>
    <name evidence="8" type="ORF">UA08_07306</name>
</gene>
<keyword evidence="2 6" id="KW-0256">Endoplasmic reticulum</keyword>